<keyword evidence="3" id="KW-1185">Reference proteome</keyword>
<comment type="caution">
    <text evidence="2">The sequence shown here is derived from an EMBL/GenBank/DDBJ whole genome shotgun (WGS) entry which is preliminary data.</text>
</comment>
<feature type="transmembrane region" description="Helical" evidence="1">
    <location>
        <begin position="7"/>
        <end position="25"/>
    </location>
</feature>
<protein>
    <submittedName>
        <fullName evidence="2">Uncharacterized protein</fullName>
    </submittedName>
</protein>
<organism evidence="2 3">
    <name type="scientific">Oleiharenicola lentus</name>
    <dbReference type="NCBI Taxonomy" id="2508720"/>
    <lineage>
        <taxon>Bacteria</taxon>
        <taxon>Pseudomonadati</taxon>
        <taxon>Verrucomicrobiota</taxon>
        <taxon>Opitutia</taxon>
        <taxon>Opitutales</taxon>
        <taxon>Opitutaceae</taxon>
        <taxon>Oleiharenicola</taxon>
    </lineage>
</organism>
<dbReference type="RefSeq" id="WP_129049690.1">
    <property type="nucleotide sequence ID" value="NZ_SDHX01000002.1"/>
</dbReference>
<evidence type="ECO:0000313" key="3">
    <source>
        <dbReference type="Proteomes" id="UP000290218"/>
    </source>
</evidence>
<feature type="transmembrane region" description="Helical" evidence="1">
    <location>
        <begin position="62"/>
        <end position="86"/>
    </location>
</feature>
<keyword evidence="1" id="KW-1133">Transmembrane helix</keyword>
<feature type="transmembrane region" description="Helical" evidence="1">
    <location>
        <begin position="92"/>
        <end position="114"/>
    </location>
</feature>
<reference evidence="2 3" key="1">
    <citation type="submission" date="2019-01" db="EMBL/GenBank/DDBJ databases">
        <title>Lacunisphaera sp. strain TWA-58.</title>
        <authorList>
            <person name="Chen W.-M."/>
        </authorList>
    </citation>
    <scope>NUCLEOTIDE SEQUENCE [LARGE SCALE GENOMIC DNA]</scope>
    <source>
        <strain evidence="2 3">TWA-58</strain>
    </source>
</reference>
<dbReference type="AlphaFoldDB" id="A0A4Q1C5K4"/>
<dbReference type="OrthoDB" id="196794at2"/>
<gene>
    <name evidence="2" type="ORF">ESB00_18730</name>
</gene>
<evidence type="ECO:0000256" key="1">
    <source>
        <dbReference type="SAM" id="Phobius"/>
    </source>
</evidence>
<dbReference type="EMBL" id="SDHX01000002">
    <property type="protein sequence ID" value="RXK53722.1"/>
    <property type="molecule type" value="Genomic_DNA"/>
</dbReference>
<name>A0A4Q1C5K4_9BACT</name>
<evidence type="ECO:0000313" key="2">
    <source>
        <dbReference type="EMBL" id="RXK53722.1"/>
    </source>
</evidence>
<accession>A0A4Q1C5K4</accession>
<feature type="transmembrane region" description="Helical" evidence="1">
    <location>
        <begin position="126"/>
        <end position="151"/>
    </location>
</feature>
<dbReference type="Proteomes" id="UP000290218">
    <property type="component" value="Unassembled WGS sequence"/>
</dbReference>
<keyword evidence="1" id="KW-0812">Transmembrane</keyword>
<keyword evidence="1" id="KW-0472">Membrane</keyword>
<proteinExistence type="predicted"/>
<sequence>MNLAMFLVNYLGTALVAGVFGGLAMEGAMWLIAKAGLARGDMILALGSLLTKSRDNAYRVGLVVHATAALGFALVYTLLMITLGLTRMPLSLMLGLGAGVLHGLLVSLMLVWVVSDRHPLEEFKEADLLVGLSHFAGHVAYGAIVGVVVGLSPGL</sequence>